<evidence type="ECO:0000313" key="2">
    <source>
        <dbReference type="Proteomes" id="UP000789759"/>
    </source>
</evidence>
<feature type="non-terminal residue" evidence="1">
    <location>
        <position position="72"/>
    </location>
</feature>
<sequence>MDQQLTESRENRGEKQRILPQCENRGSPWLPIFPLVPFSENRGSFPAIKTEDECRGNGQLLLNLNESANTAP</sequence>
<dbReference type="EMBL" id="CAJVQA010008249">
    <property type="protein sequence ID" value="CAG8668900.1"/>
    <property type="molecule type" value="Genomic_DNA"/>
</dbReference>
<gene>
    <name evidence="1" type="ORF">CPELLU_LOCUS10171</name>
</gene>
<name>A0A9N9E935_9GLOM</name>
<dbReference type="OrthoDB" id="2444874at2759"/>
<reference evidence="1" key="1">
    <citation type="submission" date="2021-06" db="EMBL/GenBank/DDBJ databases">
        <authorList>
            <person name="Kallberg Y."/>
            <person name="Tangrot J."/>
            <person name="Rosling A."/>
        </authorList>
    </citation>
    <scope>NUCLEOTIDE SEQUENCE</scope>
    <source>
        <strain evidence="1">FL966</strain>
    </source>
</reference>
<evidence type="ECO:0000313" key="1">
    <source>
        <dbReference type="EMBL" id="CAG8668900.1"/>
    </source>
</evidence>
<keyword evidence="2" id="KW-1185">Reference proteome</keyword>
<comment type="caution">
    <text evidence="1">The sequence shown here is derived from an EMBL/GenBank/DDBJ whole genome shotgun (WGS) entry which is preliminary data.</text>
</comment>
<accession>A0A9N9E935</accession>
<proteinExistence type="predicted"/>
<dbReference type="Proteomes" id="UP000789759">
    <property type="component" value="Unassembled WGS sequence"/>
</dbReference>
<organism evidence="1 2">
    <name type="scientific">Cetraspora pellucida</name>
    <dbReference type="NCBI Taxonomy" id="1433469"/>
    <lineage>
        <taxon>Eukaryota</taxon>
        <taxon>Fungi</taxon>
        <taxon>Fungi incertae sedis</taxon>
        <taxon>Mucoromycota</taxon>
        <taxon>Glomeromycotina</taxon>
        <taxon>Glomeromycetes</taxon>
        <taxon>Diversisporales</taxon>
        <taxon>Gigasporaceae</taxon>
        <taxon>Cetraspora</taxon>
    </lineage>
</organism>
<dbReference type="AlphaFoldDB" id="A0A9N9E935"/>
<protein>
    <submittedName>
        <fullName evidence="1">25235_t:CDS:1</fullName>
    </submittedName>
</protein>